<gene>
    <name evidence="1" type="ORF">KXJ69_08120</name>
</gene>
<accession>A0A9X1FQ77</accession>
<name>A0A9X1FQ77_9FLAO</name>
<dbReference type="Proteomes" id="UP001138686">
    <property type="component" value="Unassembled WGS sequence"/>
</dbReference>
<sequence length="163" mass="17562">MSNVNQNLLDQVLDGATMTQIMDSLAVVEGALPDSTLTPEQRSSLNAISVNNKVFAEEVLDEMTTNPNAAINTAYNKDSLANDLAFFEQIETVTSRMLNIVQKLDDLKRVAGHEAYGMATGAYALYEALAKSGTPGAQNSYDRLKVRFAGQGGRPEDGEENAS</sequence>
<protein>
    <submittedName>
        <fullName evidence="1">Uncharacterized protein</fullName>
    </submittedName>
</protein>
<proteinExistence type="predicted"/>
<dbReference type="EMBL" id="JAHWDP010000003">
    <property type="protein sequence ID" value="MBW2938069.1"/>
    <property type="molecule type" value="Genomic_DNA"/>
</dbReference>
<organism evidence="1 2">
    <name type="scientific">Halomarinibacterium sedimenti</name>
    <dbReference type="NCBI Taxonomy" id="2857106"/>
    <lineage>
        <taxon>Bacteria</taxon>
        <taxon>Pseudomonadati</taxon>
        <taxon>Bacteroidota</taxon>
        <taxon>Flavobacteriia</taxon>
        <taxon>Flavobacteriales</taxon>
        <taxon>Flavobacteriaceae</taxon>
        <taxon>Halomarinibacterium</taxon>
    </lineage>
</organism>
<dbReference type="AlphaFoldDB" id="A0A9X1FQ77"/>
<reference evidence="1" key="1">
    <citation type="submission" date="2021-07" db="EMBL/GenBank/DDBJ databases">
        <title>Aureisphaera sp. CAU 1614 isolated from sea sediment.</title>
        <authorList>
            <person name="Kim W."/>
        </authorList>
    </citation>
    <scope>NUCLEOTIDE SEQUENCE</scope>
    <source>
        <strain evidence="1">CAU 1614</strain>
    </source>
</reference>
<comment type="caution">
    <text evidence="1">The sequence shown here is derived from an EMBL/GenBank/DDBJ whole genome shotgun (WGS) entry which is preliminary data.</text>
</comment>
<evidence type="ECO:0000313" key="2">
    <source>
        <dbReference type="Proteomes" id="UP001138686"/>
    </source>
</evidence>
<dbReference type="RefSeq" id="WP_219052508.1">
    <property type="nucleotide sequence ID" value="NZ_JAHWDP010000003.1"/>
</dbReference>
<evidence type="ECO:0000313" key="1">
    <source>
        <dbReference type="EMBL" id="MBW2938069.1"/>
    </source>
</evidence>
<keyword evidence="2" id="KW-1185">Reference proteome</keyword>